<dbReference type="InterPro" id="IPR027417">
    <property type="entry name" value="P-loop_NTPase"/>
</dbReference>
<sequence>MKHITILSTKSAGSTAVQNYFKKNYGFKTVTYTEHQEEETLYWTKVASILKKPQESMYRSVVPLSVSKAVESLNSFFVENGLPEIHCTEDSKQEDFEWFYYKLISKFGPRFIEKSPHHLYNESNLKLIADFQNRYKNVIEFYNIGLVRHPQAVLYSAWKRWKYLPNKFEQEWYVSYLNLLNWKISLNMKIVKYEILVNQTSFGESILKEKPLKFNFSFKKGSVDKWKMDSQYGHLLKPATSEFLNNFGYQDFKLRRKITYLIELNWYSAIFNIKNQIKNF</sequence>
<name>A0A1I5A6Y4_9FLAO</name>
<evidence type="ECO:0008006" key="3">
    <source>
        <dbReference type="Google" id="ProtNLM"/>
    </source>
</evidence>
<dbReference type="STRING" id="287099.SAMN05660413_01701"/>
<dbReference type="Gene3D" id="3.40.50.300">
    <property type="entry name" value="P-loop containing nucleotide triphosphate hydrolases"/>
    <property type="match status" value="1"/>
</dbReference>
<dbReference type="RefSeq" id="WP_093408330.1">
    <property type="nucleotide sequence ID" value="NZ_FOVL01000009.1"/>
</dbReference>
<evidence type="ECO:0000313" key="2">
    <source>
        <dbReference type="Proteomes" id="UP000199153"/>
    </source>
</evidence>
<dbReference type="Proteomes" id="UP000199153">
    <property type="component" value="Unassembled WGS sequence"/>
</dbReference>
<accession>A0A1I5A6Y4</accession>
<keyword evidence="2" id="KW-1185">Reference proteome</keyword>
<proteinExistence type="predicted"/>
<dbReference type="SUPFAM" id="SSF52540">
    <property type="entry name" value="P-loop containing nucleoside triphosphate hydrolases"/>
    <property type="match status" value="1"/>
</dbReference>
<gene>
    <name evidence="1" type="ORF">SAMN05660413_01701</name>
</gene>
<protein>
    <recommendedName>
        <fullName evidence="3">Sulfotransferase family protein</fullName>
    </recommendedName>
</protein>
<evidence type="ECO:0000313" key="1">
    <source>
        <dbReference type="EMBL" id="SFN58158.1"/>
    </source>
</evidence>
<organism evidence="1 2">
    <name type="scientific">Salegentibacter flavus</name>
    <dbReference type="NCBI Taxonomy" id="287099"/>
    <lineage>
        <taxon>Bacteria</taxon>
        <taxon>Pseudomonadati</taxon>
        <taxon>Bacteroidota</taxon>
        <taxon>Flavobacteriia</taxon>
        <taxon>Flavobacteriales</taxon>
        <taxon>Flavobacteriaceae</taxon>
        <taxon>Salegentibacter</taxon>
    </lineage>
</organism>
<reference evidence="1 2" key="1">
    <citation type="submission" date="2016-10" db="EMBL/GenBank/DDBJ databases">
        <authorList>
            <person name="de Groot N.N."/>
        </authorList>
    </citation>
    <scope>NUCLEOTIDE SEQUENCE [LARGE SCALE GENOMIC DNA]</scope>
    <source>
        <strain evidence="1 2">DSM 17794</strain>
    </source>
</reference>
<dbReference type="OrthoDB" id="7807444at2"/>
<dbReference type="EMBL" id="FOVL01000009">
    <property type="protein sequence ID" value="SFN58158.1"/>
    <property type="molecule type" value="Genomic_DNA"/>
</dbReference>
<dbReference type="AlphaFoldDB" id="A0A1I5A6Y4"/>